<keyword evidence="9" id="KW-1185">Reference proteome</keyword>
<dbReference type="RefSeq" id="WP_012874613.1">
    <property type="nucleotide sequence ID" value="NC_013525.1"/>
</dbReference>
<evidence type="ECO:0000256" key="1">
    <source>
        <dbReference type="ARBA" id="ARBA00005047"/>
    </source>
</evidence>
<evidence type="ECO:0000256" key="6">
    <source>
        <dbReference type="HAMAP-Rule" id="MF_00076"/>
    </source>
</evidence>
<keyword evidence="3 6" id="KW-0028">Amino-acid biosynthesis</keyword>
<dbReference type="AlphaFoldDB" id="D1CF72"/>
<dbReference type="Proteomes" id="UP000000323">
    <property type="component" value="Chromosome 1"/>
</dbReference>
<dbReference type="GO" id="GO:0004424">
    <property type="term" value="F:imidazoleglycerol-phosphate dehydratase activity"/>
    <property type="evidence" value="ECO:0007669"/>
    <property type="project" value="UniProtKB-UniRule"/>
</dbReference>
<dbReference type="HAMAP" id="MF_00076">
    <property type="entry name" value="HisB"/>
    <property type="match status" value="1"/>
</dbReference>
<dbReference type="EC" id="4.2.1.19" evidence="6 7"/>
<gene>
    <name evidence="6" type="primary">hisB</name>
    <name evidence="8" type="ordered locus">Tter_0661</name>
</gene>
<organism evidence="8 9">
    <name type="scientific">Thermobaculum terrenum (strain ATCC BAA-798 / CCMEE 7001 / YNP1)</name>
    <dbReference type="NCBI Taxonomy" id="525904"/>
    <lineage>
        <taxon>Bacteria</taxon>
        <taxon>Bacillati</taxon>
        <taxon>Chloroflexota</taxon>
        <taxon>Chloroflexia</taxon>
        <taxon>Candidatus Thermobaculales</taxon>
        <taxon>Candidatus Thermobaculaceae</taxon>
        <taxon>Thermobaculum</taxon>
    </lineage>
</organism>
<dbReference type="Pfam" id="PF00475">
    <property type="entry name" value="IGPD"/>
    <property type="match status" value="1"/>
</dbReference>
<dbReference type="OrthoDB" id="9790411at2"/>
<comment type="catalytic activity">
    <reaction evidence="6 7">
        <text>D-erythro-1-(imidazol-4-yl)glycerol 3-phosphate = 3-(imidazol-4-yl)-2-oxopropyl phosphate + H2O</text>
        <dbReference type="Rhea" id="RHEA:11040"/>
        <dbReference type="ChEBI" id="CHEBI:15377"/>
        <dbReference type="ChEBI" id="CHEBI:57766"/>
        <dbReference type="ChEBI" id="CHEBI:58278"/>
        <dbReference type="EC" id="4.2.1.19"/>
    </reaction>
</comment>
<accession>D1CF72</accession>
<dbReference type="FunFam" id="3.30.230.40:FF:000003">
    <property type="entry name" value="Imidazoleglycerol-phosphate dehydratase HisB"/>
    <property type="match status" value="1"/>
</dbReference>
<proteinExistence type="inferred from homology"/>
<evidence type="ECO:0000256" key="3">
    <source>
        <dbReference type="ARBA" id="ARBA00022605"/>
    </source>
</evidence>
<dbReference type="GO" id="GO:0005737">
    <property type="term" value="C:cytoplasm"/>
    <property type="evidence" value="ECO:0007669"/>
    <property type="project" value="UniProtKB-SubCell"/>
</dbReference>
<sequence length="196" mass="21424">MIASRTGSFHRKTLETDIRVELTLDGEGRAEVDTGIPFLDHMLISLARHSGMNVLVQAKGDLHIDDHHTTEDVALVMGKAFRAAVGDRVGIARFGYAYAPMDDSLARAVIDICGRPYSVYKASGLESHVGRFQTYLVGHFFRSFAQEAGVTLHVELLYGHDPHHSIEAMFKALALAIRQAITIHGSDVPSTKGALD</sequence>
<evidence type="ECO:0000256" key="4">
    <source>
        <dbReference type="ARBA" id="ARBA00023102"/>
    </source>
</evidence>
<dbReference type="NCBIfam" id="NF002114">
    <property type="entry name" value="PRK00951.2-4"/>
    <property type="match status" value="1"/>
</dbReference>
<name>D1CF72_THET1</name>
<dbReference type="KEGG" id="ttr:Tter_0661"/>
<dbReference type="PANTHER" id="PTHR23133:SF2">
    <property type="entry name" value="IMIDAZOLEGLYCEROL-PHOSPHATE DEHYDRATASE"/>
    <property type="match status" value="1"/>
</dbReference>
<comment type="similarity">
    <text evidence="6 7">Belongs to the imidazoleglycerol-phosphate dehydratase family.</text>
</comment>
<dbReference type="NCBIfam" id="NF002111">
    <property type="entry name" value="PRK00951.2-1"/>
    <property type="match status" value="1"/>
</dbReference>
<dbReference type="STRING" id="525904.Tter_0661"/>
<dbReference type="eggNOG" id="COG0131">
    <property type="taxonomic scope" value="Bacteria"/>
</dbReference>
<reference evidence="9" key="1">
    <citation type="journal article" date="2010" name="Stand. Genomic Sci.">
        <title>Complete genome sequence of 'Thermobaculum terrenum' type strain (YNP1).</title>
        <authorList>
            <person name="Kiss H."/>
            <person name="Cleland D."/>
            <person name="Lapidus A."/>
            <person name="Lucas S."/>
            <person name="Glavina Del Rio T."/>
            <person name="Nolan M."/>
            <person name="Tice H."/>
            <person name="Han C."/>
            <person name="Goodwin L."/>
            <person name="Pitluck S."/>
            <person name="Liolios K."/>
            <person name="Ivanova N."/>
            <person name="Mavromatis K."/>
            <person name="Ovchinnikova G."/>
            <person name="Pati A."/>
            <person name="Chen A."/>
            <person name="Palaniappan K."/>
            <person name="Land M."/>
            <person name="Hauser L."/>
            <person name="Chang Y."/>
            <person name="Jeffries C."/>
            <person name="Lu M."/>
            <person name="Brettin T."/>
            <person name="Detter J."/>
            <person name="Goker M."/>
            <person name="Tindall B."/>
            <person name="Beck B."/>
            <person name="McDermott T."/>
            <person name="Woyke T."/>
            <person name="Bristow J."/>
            <person name="Eisen J."/>
            <person name="Markowitz V."/>
            <person name="Hugenholtz P."/>
            <person name="Kyrpides N."/>
            <person name="Klenk H."/>
            <person name="Cheng J."/>
        </authorList>
    </citation>
    <scope>NUCLEOTIDE SEQUENCE [LARGE SCALE GENOMIC DNA]</scope>
    <source>
        <strain evidence="9">ATCC BAA-798 / YNP1</strain>
    </source>
</reference>
<dbReference type="PANTHER" id="PTHR23133">
    <property type="entry name" value="IMIDAZOLEGLYCEROL-PHOSPHATE DEHYDRATASE HIS7"/>
    <property type="match status" value="1"/>
</dbReference>
<dbReference type="EMBL" id="CP001825">
    <property type="protein sequence ID" value="ACZ41578.1"/>
    <property type="molecule type" value="Genomic_DNA"/>
</dbReference>
<dbReference type="InterPro" id="IPR020565">
    <property type="entry name" value="ImidazoleglycerP_deHydtase_CS"/>
</dbReference>
<dbReference type="PROSITE" id="PS00954">
    <property type="entry name" value="IGP_DEHYDRATASE_1"/>
    <property type="match status" value="1"/>
</dbReference>
<evidence type="ECO:0000256" key="5">
    <source>
        <dbReference type="ARBA" id="ARBA00023239"/>
    </source>
</evidence>
<dbReference type="PROSITE" id="PS00955">
    <property type="entry name" value="IGP_DEHYDRATASE_2"/>
    <property type="match status" value="1"/>
</dbReference>
<evidence type="ECO:0000256" key="7">
    <source>
        <dbReference type="RuleBase" id="RU000599"/>
    </source>
</evidence>
<dbReference type="Gene3D" id="3.30.230.40">
    <property type="entry name" value="Imidazole glycerol phosphate dehydratase, domain 1"/>
    <property type="match status" value="2"/>
</dbReference>
<evidence type="ECO:0000313" key="8">
    <source>
        <dbReference type="EMBL" id="ACZ41578.1"/>
    </source>
</evidence>
<dbReference type="InterPro" id="IPR020568">
    <property type="entry name" value="Ribosomal_Su5_D2-typ_SF"/>
</dbReference>
<keyword evidence="6" id="KW-0963">Cytoplasm</keyword>
<dbReference type="InterPro" id="IPR038494">
    <property type="entry name" value="IGPD_sf"/>
</dbReference>
<dbReference type="SUPFAM" id="SSF54211">
    <property type="entry name" value="Ribosomal protein S5 domain 2-like"/>
    <property type="match status" value="2"/>
</dbReference>
<keyword evidence="5 6" id="KW-0456">Lyase</keyword>
<dbReference type="GO" id="GO:0000105">
    <property type="term" value="P:L-histidine biosynthetic process"/>
    <property type="evidence" value="ECO:0007669"/>
    <property type="project" value="UniProtKB-UniRule"/>
</dbReference>
<protein>
    <recommendedName>
        <fullName evidence="2 6">Imidazoleglycerol-phosphate dehydratase</fullName>
        <shortName evidence="6">IGPD</shortName>
        <ecNumber evidence="6 7">4.2.1.19</ecNumber>
    </recommendedName>
</protein>
<comment type="subcellular location">
    <subcellularLocation>
        <location evidence="6 7">Cytoplasm</location>
    </subcellularLocation>
</comment>
<dbReference type="CDD" id="cd07914">
    <property type="entry name" value="IGPD"/>
    <property type="match status" value="1"/>
</dbReference>
<dbReference type="InterPro" id="IPR000807">
    <property type="entry name" value="ImidazoleglycerolP_deHydtase"/>
</dbReference>
<comment type="pathway">
    <text evidence="1 6 7">Amino-acid biosynthesis; L-histidine biosynthesis; L-histidine from 5-phospho-alpha-D-ribose 1-diphosphate: step 6/9.</text>
</comment>
<dbReference type="HOGENOM" id="CLU_044308_3_0_0"/>
<evidence type="ECO:0000256" key="2">
    <source>
        <dbReference type="ARBA" id="ARBA00016664"/>
    </source>
</evidence>
<dbReference type="UniPathway" id="UPA00031">
    <property type="reaction ID" value="UER00011"/>
</dbReference>
<keyword evidence="4 6" id="KW-0368">Histidine biosynthesis</keyword>
<dbReference type="FunFam" id="3.30.230.40:FF:000001">
    <property type="entry name" value="Imidazoleglycerol-phosphate dehydratase HisB"/>
    <property type="match status" value="1"/>
</dbReference>
<evidence type="ECO:0000313" key="9">
    <source>
        <dbReference type="Proteomes" id="UP000000323"/>
    </source>
</evidence>